<dbReference type="PANTHER" id="PTHR11697:SF230">
    <property type="entry name" value="ZINC FINGER, MYM DOMAIN CONTAINING 1"/>
    <property type="match status" value="1"/>
</dbReference>
<dbReference type="OMA" id="NDCLFRI"/>
<dbReference type="InterPro" id="IPR055298">
    <property type="entry name" value="AtLOH3-like"/>
</dbReference>
<dbReference type="EMBL" id="CM001224">
    <property type="protein sequence ID" value="AET01285.1"/>
    <property type="molecule type" value="Genomic_DNA"/>
</dbReference>
<dbReference type="AlphaFoldDB" id="G7LDF1"/>
<dbReference type="Proteomes" id="UP000002051">
    <property type="component" value="Chromosome 8"/>
</dbReference>
<dbReference type="PaxDb" id="3880-AET01285"/>
<reference evidence="2" key="3">
    <citation type="submission" date="2015-04" db="UniProtKB">
        <authorList>
            <consortium name="EnsemblPlants"/>
        </authorList>
    </citation>
    <scope>IDENTIFICATION</scope>
    <source>
        <strain evidence="2">cv. Jemalong A17</strain>
    </source>
</reference>
<sequence length="261" mass="30130">MNLTGLITLYGDIVGVIEEVENSPSFEKFGETMLLLDVLQSFNFIFMLYMMVKILRIRNDLSITLQRCDQDLLNALSLVNDTKIQLQEMRNEGREELIFRVVEICNKHDIDMPVMDASYVISNNLHHCKNDCLFRILDLQLHELNARYDEENIELFKCVSCLSLAKSFVTFDNYVINVKSDPKFAKCKGLSDLCAKLVKTNKCNTFSMIYKLLKLALLLSVATANVERVFSAMKVVKSQLCNKRDDLWLNDCLTYIEKAFF</sequence>
<proteinExistence type="predicted"/>
<evidence type="ECO:0000313" key="2">
    <source>
        <dbReference type="EnsemblPlants" id="AET01285"/>
    </source>
</evidence>
<accession>G7LDF1</accession>
<evidence type="ECO:0000313" key="1">
    <source>
        <dbReference type="EMBL" id="AET01285.1"/>
    </source>
</evidence>
<name>G7LDF1_MEDTR</name>
<organism evidence="1 3">
    <name type="scientific">Medicago truncatula</name>
    <name type="common">Barrel medic</name>
    <name type="synonym">Medicago tribuloides</name>
    <dbReference type="NCBI Taxonomy" id="3880"/>
    <lineage>
        <taxon>Eukaryota</taxon>
        <taxon>Viridiplantae</taxon>
        <taxon>Streptophyta</taxon>
        <taxon>Embryophyta</taxon>
        <taxon>Tracheophyta</taxon>
        <taxon>Spermatophyta</taxon>
        <taxon>Magnoliopsida</taxon>
        <taxon>eudicotyledons</taxon>
        <taxon>Gunneridae</taxon>
        <taxon>Pentapetalae</taxon>
        <taxon>rosids</taxon>
        <taxon>fabids</taxon>
        <taxon>Fabales</taxon>
        <taxon>Fabaceae</taxon>
        <taxon>Papilionoideae</taxon>
        <taxon>50 kb inversion clade</taxon>
        <taxon>NPAAA clade</taxon>
        <taxon>Hologalegina</taxon>
        <taxon>IRL clade</taxon>
        <taxon>Trifolieae</taxon>
        <taxon>Medicago</taxon>
    </lineage>
</organism>
<dbReference type="HOGENOM" id="CLU_006175_3_0_1"/>
<dbReference type="PANTHER" id="PTHR11697">
    <property type="entry name" value="GENERAL TRANSCRIPTION FACTOR 2-RELATED ZINC FINGER PROTEIN"/>
    <property type="match status" value="1"/>
</dbReference>
<dbReference type="EnsemblPlants" id="AET01285">
    <property type="protein sequence ID" value="AET01285"/>
    <property type="gene ID" value="MTR_8g009340"/>
</dbReference>
<gene>
    <name evidence="1" type="ordered locus">MTR_8g009340</name>
</gene>
<dbReference type="eggNOG" id="ENOG502QSU3">
    <property type="taxonomic scope" value="Eukaryota"/>
</dbReference>
<reference evidence="1 3" key="2">
    <citation type="journal article" date="2014" name="BMC Genomics">
        <title>An improved genome release (version Mt4.0) for the model legume Medicago truncatula.</title>
        <authorList>
            <person name="Tang H."/>
            <person name="Krishnakumar V."/>
            <person name="Bidwell S."/>
            <person name="Rosen B."/>
            <person name="Chan A."/>
            <person name="Zhou S."/>
            <person name="Gentzbittel L."/>
            <person name="Childs K.L."/>
            <person name="Yandell M."/>
            <person name="Gundlach H."/>
            <person name="Mayer K.F."/>
            <person name="Schwartz D.C."/>
            <person name="Town C.D."/>
        </authorList>
    </citation>
    <scope>GENOME REANNOTATION</scope>
    <source>
        <strain evidence="2 3">cv. Jemalong A17</strain>
    </source>
</reference>
<keyword evidence="3" id="KW-1185">Reference proteome</keyword>
<dbReference type="STRING" id="3880.G7LDF1"/>
<protein>
    <submittedName>
        <fullName evidence="1">General transcription factor-like zinc finger protein, putative</fullName>
    </submittedName>
</protein>
<evidence type="ECO:0000313" key="3">
    <source>
        <dbReference type="Proteomes" id="UP000002051"/>
    </source>
</evidence>
<reference evidence="1 3" key="1">
    <citation type="journal article" date="2011" name="Nature">
        <title>The Medicago genome provides insight into the evolution of rhizobial symbioses.</title>
        <authorList>
            <person name="Young N.D."/>
            <person name="Debelle F."/>
            <person name="Oldroyd G.E."/>
            <person name="Geurts R."/>
            <person name="Cannon S.B."/>
            <person name="Udvardi M.K."/>
            <person name="Benedito V.A."/>
            <person name="Mayer K.F."/>
            <person name="Gouzy J."/>
            <person name="Schoof H."/>
            <person name="Van de Peer Y."/>
            <person name="Proost S."/>
            <person name="Cook D.R."/>
            <person name="Meyers B.C."/>
            <person name="Spannagl M."/>
            <person name="Cheung F."/>
            <person name="De Mita S."/>
            <person name="Krishnakumar V."/>
            <person name="Gundlach H."/>
            <person name="Zhou S."/>
            <person name="Mudge J."/>
            <person name="Bharti A.K."/>
            <person name="Murray J.D."/>
            <person name="Naoumkina M.A."/>
            <person name="Rosen B."/>
            <person name="Silverstein K.A."/>
            <person name="Tang H."/>
            <person name="Rombauts S."/>
            <person name="Zhao P.X."/>
            <person name="Zhou P."/>
            <person name="Barbe V."/>
            <person name="Bardou P."/>
            <person name="Bechner M."/>
            <person name="Bellec A."/>
            <person name="Berger A."/>
            <person name="Berges H."/>
            <person name="Bidwell S."/>
            <person name="Bisseling T."/>
            <person name="Choisne N."/>
            <person name="Couloux A."/>
            <person name="Denny R."/>
            <person name="Deshpande S."/>
            <person name="Dai X."/>
            <person name="Doyle J.J."/>
            <person name="Dudez A.M."/>
            <person name="Farmer A.D."/>
            <person name="Fouteau S."/>
            <person name="Franken C."/>
            <person name="Gibelin C."/>
            <person name="Gish J."/>
            <person name="Goldstein S."/>
            <person name="Gonzalez A.J."/>
            <person name="Green P.J."/>
            <person name="Hallab A."/>
            <person name="Hartog M."/>
            <person name="Hua A."/>
            <person name="Humphray S.J."/>
            <person name="Jeong D.H."/>
            <person name="Jing Y."/>
            <person name="Jocker A."/>
            <person name="Kenton S.M."/>
            <person name="Kim D.J."/>
            <person name="Klee K."/>
            <person name="Lai H."/>
            <person name="Lang C."/>
            <person name="Lin S."/>
            <person name="Macmil S.L."/>
            <person name="Magdelenat G."/>
            <person name="Matthews L."/>
            <person name="McCorrison J."/>
            <person name="Monaghan E.L."/>
            <person name="Mun J.H."/>
            <person name="Najar F.Z."/>
            <person name="Nicholson C."/>
            <person name="Noirot C."/>
            <person name="O'Bleness M."/>
            <person name="Paule C.R."/>
            <person name="Poulain J."/>
            <person name="Prion F."/>
            <person name="Qin B."/>
            <person name="Qu C."/>
            <person name="Retzel E.F."/>
            <person name="Riddle C."/>
            <person name="Sallet E."/>
            <person name="Samain S."/>
            <person name="Samson N."/>
            <person name="Sanders I."/>
            <person name="Saurat O."/>
            <person name="Scarpelli C."/>
            <person name="Schiex T."/>
            <person name="Segurens B."/>
            <person name="Severin A.J."/>
            <person name="Sherrier D.J."/>
            <person name="Shi R."/>
            <person name="Sims S."/>
            <person name="Singer S.R."/>
            <person name="Sinharoy S."/>
            <person name="Sterck L."/>
            <person name="Viollet A."/>
            <person name="Wang B.B."/>
            <person name="Wang K."/>
            <person name="Wang M."/>
            <person name="Wang X."/>
            <person name="Warfsmann J."/>
            <person name="Weissenbach J."/>
            <person name="White D.D."/>
            <person name="White J.D."/>
            <person name="Wiley G.B."/>
            <person name="Wincker P."/>
            <person name="Xing Y."/>
            <person name="Yang L."/>
            <person name="Yao Z."/>
            <person name="Ying F."/>
            <person name="Zhai J."/>
            <person name="Zhou L."/>
            <person name="Zuber A."/>
            <person name="Denarie J."/>
            <person name="Dixon R.A."/>
            <person name="May G.D."/>
            <person name="Schwartz D.C."/>
            <person name="Rogers J."/>
            <person name="Quetier F."/>
            <person name="Town C.D."/>
            <person name="Roe B.A."/>
        </authorList>
    </citation>
    <scope>NUCLEOTIDE SEQUENCE [LARGE SCALE GENOMIC DNA]</scope>
    <source>
        <strain evidence="1">A17</strain>
        <strain evidence="2 3">cv. Jemalong A17</strain>
    </source>
</reference>